<keyword evidence="2" id="KW-1185">Reference proteome</keyword>
<protein>
    <submittedName>
        <fullName evidence="1">Uncharacterized protein</fullName>
    </submittedName>
</protein>
<evidence type="ECO:0000313" key="1">
    <source>
        <dbReference type="EMBL" id="KAG7533762.1"/>
    </source>
</evidence>
<evidence type="ECO:0000313" key="2">
    <source>
        <dbReference type="Proteomes" id="UP000694240"/>
    </source>
</evidence>
<organism evidence="1 2">
    <name type="scientific">Arabidopsis thaliana x Arabidopsis arenosa</name>
    <dbReference type="NCBI Taxonomy" id="1240361"/>
    <lineage>
        <taxon>Eukaryota</taxon>
        <taxon>Viridiplantae</taxon>
        <taxon>Streptophyta</taxon>
        <taxon>Embryophyta</taxon>
        <taxon>Tracheophyta</taxon>
        <taxon>Spermatophyta</taxon>
        <taxon>Magnoliopsida</taxon>
        <taxon>eudicotyledons</taxon>
        <taxon>Gunneridae</taxon>
        <taxon>Pentapetalae</taxon>
        <taxon>rosids</taxon>
        <taxon>malvids</taxon>
        <taxon>Brassicales</taxon>
        <taxon>Brassicaceae</taxon>
        <taxon>Camelineae</taxon>
        <taxon>Arabidopsis</taxon>
    </lineage>
</organism>
<accession>A0A8T1XHW6</accession>
<proteinExistence type="predicted"/>
<reference evidence="1 2" key="1">
    <citation type="submission" date="2020-12" db="EMBL/GenBank/DDBJ databases">
        <title>Concerted genomic and epigenomic changes stabilize Arabidopsis allopolyploids.</title>
        <authorList>
            <person name="Chen Z."/>
        </authorList>
    </citation>
    <scope>NUCLEOTIDE SEQUENCE [LARGE SCALE GENOMIC DNA]</scope>
    <source>
        <strain evidence="1">Allo738</strain>
        <tissue evidence="1">Leaf</tissue>
    </source>
</reference>
<comment type="caution">
    <text evidence="1">The sequence shown here is derived from an EMBL/GenBank/DDBJ whole genome shotgun (WGS) entry which is preliminary data.</text>
</comment>
<dbReference type="AlphaFoldDB" id="A0A8T1XHW6"/>
<sequence>MDYFLLFGTWEIIQYLERGREREGAGAGEVKKEIRSMKRYTVCTVFHIRPSHEIRNIDMNVVNWNQWSSRQREIS</sequence>
<name>A0A8T1XHW6_9BRAS</name>
<dbReference type="EMBL" id="JAEFBK010000013">
    <property type="protein sequence ID" value="KAG7533762.1"/>
    <property type="molecule type" value="Genomic_DNA"/>
</dbReference>
<dbReference type="Proteomes" id="UP000694240">
    <property type="component" value="Chromosome 13"/>
</dbReference>
<gene>
    <name evidence="1" type="ORF">ISN45_Aa08g013680</name>
</gene>